<reference evidence="2 3" key="1">
    <citation type="submission" date="2019-03" db="EMBL/GenBank/DDBJ databases">
        <title>Genomic Encyclopedia of Type Strains, Phase IV (KMG-IV): sequencing the most valuable type-strain genomes for metagenomic binning, comparative biology and taxonomic classification.</title>
        <authorList>
            <person name="Goeker M."/>
        </authorList>
    </citation>
    <scope>NUCLEOTIDE SEQUENCE [LARGE SCALE GENOMIC DNA]</scope>
    <source>
        <strain evidence="2 3">DSM 16326</strain>
    </source>
</reference>
<keyword evidence="3" id="KW-1185">Reference proteome</keyword>
<feature type="transmembrane region" description="Helical" evidence="1">
    <location>
        <begin position="68"/>
        <end position="90"/>
    </location>
</feature>
<evidence type="ECO:0008006" key="4">
    <source>
        <dbReference type="Google" id="ProtNLM"/>
    </source>
</evidence>
<keyword evidence="1" id="KW-0472">Membrane</keyword>
<accession>A0A4R8IS24</accession>
<keyword evidence="1" id="KW-0812">Transmembrane</keyword>
<protein>
    <recommendedName>
        <fullName evidence="4">MSHA biogenesis protein MshP</fullName>
    </recommendedName>
</protein>
<name>A0A4R8IS24_9GAMM</name>
<dbReference type="EMBL" id="SOQX01000001">
    <property type="protein sequence ID" value="TDY03842.1"/>
    <property type="molecule type" value="Genomic_DNA"/>
</dbReference>
<organism evidence="2 3">
    <name type="scientific">Thiohalophilus thiocyanatoxydans</name>
    <dbReference type="NCBI Taxonomy" id="381308"/>
    <lineage>
        <taxon>Bacteria</taxon>
        <taxon>Pseudomonadati</taxon>
        <taxon>Pseudomonadota</taxon>
        <taxon>Gammaproteobacteria</taxon>
        <taxon>Thiohalomonadales</taxon>
        <taxon>Thiohalophilaceae</taxon>
        <taxon>Thiohalophilus</taxon>
    </lineage>
</organism>
<proteinExistence type="predicted"/>
<sequence>MYPDHVVNHRTTGAPAALNPSACCRSGSAATGMSVTENLPCPEHLLWTSSLVPRPSSLPAGRVRQGGFSLPLAIFIIVVMALIGTAMVSLTQSGQRSVASEVQSIRTFYAAETGAQTAVAQVVPLGGGNPGCTAVSNSMNFSPAELSGCTATLDCETLTLAGDTYYRITSDAECSFADNDTRRQVEVMVRLP</sequence>
<evidence type="ECO:0000256" key="1">
    <source>
        <dbReference type="SAM" id="Phobius"/>
    </source>
</evidence>
<evidence type="ECO:0000313" key="3">
    <source>
        <dbReference type="Proteomes" id="UP000294914"/>
    </source>
</evidence>
<comment type="caution">
    <text evidence="2">The sequence shown here is derived from an EMBL/GenBank/DDBJ whole genome shotgun (WGS) entry which is preliminary data.</text>
</comment>
<gene>
    <name evidence="2" type="ORF">EDC23_0213</name>
</gene>
<keyword evidence="1" id="KW-1133">Transmembrane helix</keyword>
<dbReference type="Proteomes" id="UP000294914">
    <property type="component" value="Unassembled WGS sequence"/>
</dbReference>
<evidence type="ECO:0000313" key="2">
    <source>
        <dbReference type="EMBL" id="TDY03842.1"/>
    </source>
</evidence>
<dbReference type="AlphaFoldDB" id="A0A4R8IS24"/>